<comment type="caution">
    <text evidence="2">The sequence shown here is derived from an EMBL/GenBank/DDBJ whole genome shotgun (WGS) entry which is preliminary data.</text>
</comment>
<feature type="compositionally biased region" description="Acidic residues" evidence="1">
    <location>
        <begin position="134"/>
        <end position="143"/>
    </location>
</feature>
<organism evidence="2 3">
    <name type="scientific">Protea cynaroides</name>
    <dbReference type="NCBI Taxonomy" id="273540"/>
    <lineage>
        <taxon>Eukaryota</taxon>
        <taxon>Viridiplantae</taxon>
        <taxon>Streptophyta</taxon>
        <taxon>Embryophyta</taxon>
        <taxon>Tracheophyta</taxon>
        <taxon>Spermatophyta</taxon>
        <taxon>Magnoliopsida</taxon>
        <taxon>Proteales</taxon>
        <taxon>Proteaceae</taxon>
        <taxon>Protea</taxon>
    </lineage>
</organism>
<feature type="region of interest" description="Disordered" evidence="1">
    <location>
        <begin position="85"/>
        <end position="197"/>
    </location>
</feature>
<proteinExistence type="predicted"/>
<evidence type="ECO:0000313" key="2">
    <source>
        <dbReference type="EMBL" id="KAJ4981811.1"/>
    </source>
</evidence>
<keyword evidence="3" id="KW-1185">Reference proteome</keyword>
<protein>
    <submittedName>
        <fullName evidence="2">Uncharacterized protein</fullName>
    </submittedName>
</protein>
<feature type="compositionally biased region" description="Polar residues" evidence="1">
    <location>
        <begin position="85"/>
        <end position="97"/>
    </location>
</feature>
<dbReference type="EMBL" id="JAMYWD010000001">
    <property type="protein sequence ID" value="KAJ4981811.1"/>
    <property type="molecule type" value="Genomic_DNA"/>
</dbReference>
<accession>A0A9Q0L4C8</accession>
<reference evidence="2" key="1">
    <citation type="journal article" date="2023" name="Plant J.">
        <title>The genome of the king protea, Protea cynaroides.</title>
        <authorList>
            <person name="Chang J."/>
            <person name="Duong T.A."/>
            <person name="Schoeman C."/>
            <person name="Ma X."/>
            <person name="Roodt D."/>
            <person name="Barker N."/>
            <person name="Li Z."/>
            <person name="Van de Peer Y."/>
            <person name="Mizrachi E."/>
        </authorList>
    </citation>
    <scope>NUCLEOTIDE SEQUENCE</scope>
    <source>
        <tissue evidence="2">Young leaves</tissue>
    </source>
</reference>
<dbReference type="AlphaFoldDB" id="A0A9Q0L4C8"/>
<evidence type="ECO:0000313" key="3">
    <source>
        <dbReference type="Proteomes" id="UP001141806"/>
    </source>
</evidence>
<dbReference type="Proteomes" id="UP001141806">
    <property type="component" value="Unassembled WGS sequence"/>
</dbReference>
<gene>
    <name evidence="2" type="ORF">NE237_032648</name>
</gene>
<sequence length="197" mass="21381">MAHKRLVISWSTRPTSCREPQDPLVLPEENPRTSPVHPFSTIPLDGIKDSVWKEMLGLDTFMELAMSRVAIATSVVARLVKETKSLTPPSSGSNPTLSFEMPEEPPASIAPQVPVPTEPPTKKGKCKEAALIGIDDDEGDDDNVPIRQRKRHKLSVSSEIQETMGKAPPKVPSKGAPKKVLASPLKVLEKPSNPPTS</sequence>
<name>A0A9Q0L4C8_9MAGN</name>
<feature type="region of interest" description="Disordered" evidence="1">
    <location>
        <begin position="14"/>
        <end position="37"/>
    </location>
</feature>
<evidence type="ECO:0000256" key="1">
    <source>
        <dbReference type="SAM" id="MobiDB-lite"/>
    </source>
</evidence>